<evidence type="ECO:0000313" key="3">
    <source>
        <dbReference type="EMBL" id="PFX23502.1"/>
    </source>
</evidence>
<feature type="region of interest" description="Disordered" evidence="1">
    <location>
        <begin position="1"/>
        <end position="35"/>
    </location>
</feature>
<organism evidence="3 4">
    <name type="scientific">Stylophora pistillata</name>
    <name type="common">Smooth cauliflower coral</name>
    <dbReference type="NCBI Taxonomy" id="50429"/>
    <lineage>
        <taxon>Eukaryota</taxon>
        <taxon>Metazoa</taxon>
        <taxon>Cnidaria</taxon>
        <taxon>Anthozoa</taxon>
        <taxon>Hexacorallia</taxon>
        <taxon>Scleractinia</taxon>
        <taxon>Astrocoeniina</taxon>
        <taxon>Pocilloporidae</taxon>
        <taxon>Stylophora</taxon>
    </lineage>
</organism>
<keyword evidence="2" id="KW-0812">Transmembrane</keyword>
<gene>
    <name evidence="3" type="ORF">AWC38_SpisGene11941</name>
</gene>
<accession>A0A2B4S4R0</accession>
<dbReference type="Proteomes" id="UP000225706">
    <property type="component" value="Unassembled WGS sequence"/>
</dbReference>
<keyword evidence="2" id="KW-1133">Transmembrane helix</keyword>
<evidence type="ECO:0000256" key="2">
    <source>
        <dbReference type="SAM" id="Phobius"/>
    </source>
</evidence>
<feature type="transmembrane region" description="Helical" evidence="2">
    <location>
        <begin position="190"/>
        <end position="212"/>
    </location>
</feature>
<dbReference type="OrthoDB" id="10452635at2759"/>
<evidence type="ECO:0000256" key="1">
    <source>
        <dbReference type="SAM" id="MobiDB-lite"/>
    </source>
</evidence>
<protein>
    <submittedName>
        <fullName evidence="3">Uncharacterized protein</fullName>
    </submittedName>
</protein>
<sequence>MGDLDDHEEPSRTPLQETGGRQVLEETQQQANEAEIPSATKKLAERIAALLIFLYILFKRPRAFVCTTARTVVQCLQIPSVNVKERAQMKHVGNEIKDQLKEICQEESKLKEKVEEFVNLRRHSTNDLIRWEQDFRILRDRLAKCGVDIDSLQELVTRVLTEAQTAVNWAIFQINGTGLVLAGAVFGHCYYWASMPGLWEGGTLILVLIYLLRKVQVYHINNQMVHEGNRVTGELEESRRCYMKSKVTIGDQPKEGTLLSLKEMVHKKIKSE</sequence>
<dbReference type="AlphaFoldDB" id="A0A2B4S4R0"/>
<comment type="caution">
    <text evidence="3">The sequence shown here is derived from an EMBL/GenBank/DDBJ whole genome shotgun (WGS) entry which is preliminary data.</text>
</comment>
<keyword evidence="2" id="KW-0472">Membrane</keyword>
<evidence type="ECO:0000313" key="4">
    <source>
        <dbReference type="Proteomes" id="UP000225706"/>
    </source>
</evidence>
<dbReference type="EMBL" id="LSMT01000205">
    <property type="protein sequence ID" value="PFX23502.1"/>
    <property type="molecule type" value="Genomic_DNA"/>
</dbReference>
<keyword evidence="4" id="KW-1185">Reference proteome</keyword>
<reference evidence="4" key="1">
    <citation type="journal article" date="2017" name="bioRxiv">
        <title>Comparative analysis of the genomes of Stylophora pistillata and Acropora digitifera provides evidence for extensive differences between species of corals.</title>
        <authorList>
            <person name="Voolstra C.R."/>
            <person name="Li Y."/>
            <person name="Liew Y.J."/>
            <person name="Baumgarten S."/>
            <person name="Zoccola D."/>
            <person name="Flot J.-F."/>
            <person name="Tambutte S."/>
            <person name="Allemand D."/>
            <person name="Aranda M."/>
        </authorList>
    </citation>
    <scope>NUCLEOTIDE SEQUENCE [LARGE SCALE GENOMIC DNA]</scope>
</reference>
<name>A0A2B4S4R0_STYPI</name>
<proteinExistence type="predicted"/>